<dbReference type="AlphaFoldDB" id="A0A830FJ81"/>
<keyword evidence="2" id="KW-0813">Transport</keyword>
<keyword evidence="3" id="KW-0547">Nucleotide-binding</keyword>
<evidence type="ECO:0000256" key="1">
    <source>
        <dbReference type="ARBA" id="ARBA00005417"/>
    </source>
</evidence>
<dbReference type="SUPFAM" id="SSF52540">
    <property type="entry name" value="P-loop containing nucleoside triphosphate hydrolases"/>
    <property type="match status" value="1"/>
</dbReference>
<reference evidence="6" key="2">
    <citation type="submission" date="2020-09" db="EMBL/GenBank/DDBJ databases">
        <authorList>
            <person name="Sun Q."/>
            <person name="Ohkuma M."/>
        </authorList>
    </citation>
    <scope>NUCLEOTIDE SEQUENCE</scope>
    <source>
        <strain evidence="6">JCM 19596</strain>
    </source>
</reference>
<dbReference type="InterPro" id="IPR027417">
    <property type="entry name" value="P-loop_NTPase"/>
</dbReference>
<evidence type="ECO:0000256" key="4">
    <source>
        <dbReference type="ARBA" id="ARBA00022840"/>
    </source>
</evidence>
<comment type="similarity">
    <text evidence="1">Belongs to the ABC transporter superfamily.</text>
</comment>
<dbReference type="EMBL" id="BMPG01000002">
    <property type="protein sequence ID" value="GGL61472.1"/>
    <property type="molecule type" value="Genomic_DNA"/>
</dbReference>
<dbReference type="PROSITE" id="PS50893">
    <property type="entry name" value="ABC_TRANSPORTER_2"/>
    <property type="match status" value="1"/>
</dbReference>
<keyword evidence="7" id="KW-1185">Reference proteome</keyword>
<proteinExistence type="inferred from homology"/>
<dbReference type="Pfam" id="PF00005">
    <property type="entry name" value="ABC_tran"/>
    <property type="match status" value="1"/>
</dbReference>
<dbReference type="CDD" id="cd03230">
    <property type="entry name" value="ABC_DR_subfamily_A"/>
    <property type="match status" value="1"/>
</dbReference>
<dbReference type="Proteomes" id="UP000607197">
    <property type="component" value="Unassembled WGS sequence"/>
</dbReference>
<evidence type="ECO:0000259" key="5">
    <source>
        <dbReference type="PROSITE" id="PS50893"/>
    </source>
</evidence>
<accession>A0A830FJ81</accession>
<comment type="caution">
    <text evidence="6">The sequence shown here is derived from an EMBL/GenBank/DDBJ whole genome shotgun (WGS) entry which is preliminary data.</text>
</comment>
<gene>
    <name evidence="6" type="ORF">GCM10009039_19570</name>
</gene>
<evidence type="ECO:0000256" key="2">
    <source>
        <dbReference type="ARBA" id="ARBA00022448"/>
    </source>
</evidence>
<evidence type="ECO:0000256" key="3">
    <source>
        <dbReference type="ARBA" id="ARBA00022741"/>
    </source>
</evidence>
<dbReference type="Gene3D" id="3.40.50.300">
    <property type="entry name" value="P-loop containing nucleotide triphosphate hydrolases"/>
    <property type="match status" value="1"/>
</dbReference>
<dbReference type="InterPro" id="IPR003593">
    <property type="entry name" value="AAA+_ATPase"/>
</dbReference>
<evidence type="ECO:0000313" key="7">
    <source>
        <dbReference type="Proteomes" id="UP000607197"/>
    </source>
</evidence>
<dbReference type="InterPro" id="IPR050763">
    <property type="entry name" value="ABC_transporter_ATP-binding"/>
</dbReference>
<protein>
    <submittedName>
        <fullName evidence="6">ABC transporter ATP-binding protein</fullName>
    </submittedName>
</protein>
<dbReference type="PANTHER" id="PTHR42711:SF5">
    <property type="entry name" value="ABC TRANSPORTER ATP-BINDING PROTEIN NATA"/>
    <property type="match status" value="1"/>
</dbReference>
<dbReference type="PANTHER" id="PTHR42711">
    <property type="entry name" value="ABC TRANSPORTER ATP-BINDING PROTEIN"/>
    <property type="match status" value="1"/>
</dbReference>
<evidence type="ECO:0000313" key="6">
    <source>
        <dbReference type="EMBL" id="GGL61472.1"/>
    </source>
</evidence>
<keyword evidence="4 6" id="KW-0067">ATP-binding</keyword>
<feature type="domain" description="ABC transporter" evidence="5">
    <location>
        <begin position="5"/>
        <end position="227"/>
    </location>
</feature>
<reference evidence="6" key="1">
    <citation type="journal article" date="2014" name="Int. J. Syst. Evol. Microbiol.">
        <title>Complete genome sequence of Corynebacterium casei LMG S-19264T (=DSM 44701T), isolated from a smear-ripened cheese.</title>
        <authorList>
            <consortium name="US DOE Joint Genome Institute (JGI-PGF)"/>
            <person name="Walter F."/>
            <person name="Albersmeier A."/>
            <person name="Kalinowski J."/>
            <person name="Ruckert C."/>
        </authorList>
    </citation>
    <scope>NUCLEOTIDE SEQUENCE</scope>
    <source>
        <strain evidence="6">JCM 19596</strain>
    </source>
</reference>
<sequence>MSPVVVADDVTKRYGDTVALDGVDLAIDDGEVFALIGPNGAGKTTLTRCLTGTRTPDEGAVELFGAPPGEVQADRLGLLPQDFNPPDRLTPRELVDYYAGLYDDPRDVDGLLETVGVNPEVETWYGDLSGGEQRRTCVAAALANDPSLLFVDEPTTGIDPAGRRALWRVFEDLAAAGTTVFLTTHYMAEAQRLADRVGLLADGRIVASGTPDELVAAYGGDPALDVDTDATPDDLADAGYTVEATDDGLRVQNIAPEDIGGVVDAFESRDIAFDSLSWSEPDLEDVYLALTDDPDVVDADSEEVAA</sequence>
<dbReference type="SMART" id="SM00382">
    <property type="entry name" value="AAA"/>
    <property type="match status" value="1"/>
</dbReference>
<name>A0A830FJ81_9EURY</name>
<dbReference type="GO" id="GO:0016887">
    <property type="term" value="F:ATP hydrolysis activity"/>
    <property type="evidence" value="ECO:0007669"/>
    <property type="project" value="InterPro"/>
</dbReference>
<dbReference type="RefSeq" id="WP_188978413.1">
    <property type="nucleotide sequence ID" value="NZ_BMPG01000002.1"/>
</dbReference>
<dbReference type="OrthoDB" id="87732at2157"/>
<dbReference type="GO" id="GO:0005524">
    <property type="term" value="F:ATP binding"/>
    <property type="evidence" value="ECO:0007669"/>
    <property type="project" value="UniProtKB-KW"/>
</dbReference>
<dbReference type="InterPro" id="IPR003439">
    <property type="entry name" value="ABC_transporter-like_ATP-bd"/>
</dbReference>
<organism evidence="6 7">
    <name type="scientific">Halocalculus aciditolerans</name>
    <dbReference type="NCBI Taxonomy" id="1383812"/>
    <lineage>
        <taxon>Archaea</taxon>
        <taxon>Methanobacteriati</taxon>
        <taxon>Methanobacteriota</taxon>
        <taxon>Stenosarchaea group</taxon>
        <taxon>Halobacteria</taxon>
        <taxon>Halobacteriales</taxon>
        <taxon>Halobacteriaceae</taxon>
        <taxon>Halocalculus</taxon>
    </lineage>
</organism>